<evidence type="ECO:0000313" key="1">
    <source>
        <dbReference type="EMBL" id="CAZ89179.1"/>
    </source>
</evidence>
<organism evidence="1 2">
    <name type="scientific">Thiomonas arsenitoxydans (strain DSM 22701 / CIP 110005 / 3As)</name>
    <dbReference type="NCBI Taxonomy" id="426114"/>
    <lineage>
        <taxon>Bacteria</taxon>
        <taxon>Pseudomonadati</taxon>
        <taxon>Pseudomonadota</taxon>
        <taxon>Betaproteobacteria</taxon>
        <taxon>Burkholderiales</taxon>
        <taxon>Thiomonas</taxon>
    </lineage>
</organism>
<dbReference type="Proteomes" id="UP000002372">
    <property type="component" value="Chromosome"/>
</dbReference>
<evidence type="ECO:0000313" key="2">
    <source>
        <dbReference type="Proteomes" id="UP000002372"/>
    </source>
</evidence>
<dbReference type="KEGG" id="thi:THI_2560"/>
<reference evidence="2" key="2">
    <citation type="journal article" date="2010" name="PLoS Genet.">
        <title>Structure, function, and evolution of the Thiomonas spp. genome.</title>
        <authorList>
            <person name="Arsene-Ploetze F."/>
            <person name="Koechler S."/>
            <person name="Marchal M."/>
            <person name="Coppee J.Y."/>
            <person name="Chandler M."/>
            <person name="Bonnefoy V."/>
            <person name="Brochier-Armanet C."/>
            <person name="Barakat M."/>
            <person name="Barbe V."/>
            <person name="Battaglia-Brunet F."/>
            <person name="Bruneel O."/>
            <person name="Bryan C.G."/>
            <person name="Cleiss-Arnold J."/>
            <person name="Cruveiller S."/>
            <person name="Erhardt M."/>
            <person name="Heinrich-Salmeron A."/>
            <person name="Hommais F."/>
            <person name="Joulian C."/>
            <person name="Krin E."/>
            <person name="Lieutaud A."/>
            <person name="Lievremont D."/>
            <person name="Michel C."/>
            <person name="Muller D."/>
            <person name="Ortet P."/>
            <person name="Proux C."/>
            <person name="Siguier P."/>
            <person name="Roche D."/>
            <person name="Rouy Z."/>
            <person name="Salvignol G."/>
            <person name="Slyemi D."/>
            <person name="Talla E."/>
            <person name="Weiss S."/>
            <person name="Weissenbach J."/>
            <person name="Medigue C."/>
            <person name="Bertin P.N."/>
        </authorList>
    </citation>
    <scope>NUCLEOTIDE SEQUENCE [LARGE SCALE GENOMIC DNA]</scope>
    <source>
        <strain evidence="2">DSM 22701 / CIP 110005 / 3As</strain>
    </source>
</reference>
<dbReference type="AlphaFoldDB" id="D6CV60"/>
<dbReference type="EMBL" id="FP475956">
    <property type="protein sequence ID" value="CAZ89179.1"/>
    <property type="molecule type" value="Genomic_DNA"/>
</dbReference>
<dbReference type="HOGENOM" id="CLU_173396_0_0_4"/>
<gene>
    <name evidence="1" type="ordered locus">THI_2560</name>
</gene>
<dbReference type="eggNOG" id="ENOG50315BU">
    <property type="taxonomic scope" value="Bacteria"/>
</dbReference>
<dbReference type="InterPro" id="IPR025516">
    <property type="entry name" value="DUF4404"/>
</dbReference>
<sequence length="101" mass="11227">MLSSPAINYIMSDIQIRDTLQRLHTVLQSQPAIDPELKSLLQTLDRDIQAALERKQTESAPAPNDDLAEQAQTLATRFAAEHPNVDLVLRELRSLLLGLGL</sequence>
<proteinExistence type="predicted"/>
<reference key="1">
    <citation type="submission" date="2009-07" db="EMBL/GenBank/DDBJ databases">
        <authorList>
            <person name="Genoscope - CEA"/>
        </authorList>
    </citation>
    <scope>NUCLEOTIDE SEQUENCE</scope>
    <source>
        <strain>3As</strain>
    </source>
</reference>
<dbReference type="Pfam" id="PF14357">
    <property type="entry name" value="DUF4404"/>
    <property type="match status" value="1"/>
</dbReference>
<evidence type="ECO:0008006" key="3">
    <source>
        <dbReference type="Google" id="ProtNLM"/>
    </source>
</evidence>
<accession>D6CV60</accession>
<name>D6CV60_THIA3</name>
<protein>
    <recommendedName>
        <fullName evidence="3">DUF4404 family protein</fullName>
    </recommendedName>
</protein>